<feature type="compositionally biased region" description="Basic and acidic residues" evidence="1">
    <location>
        <begin position="1"/>
        <end position="20"/>
    </location>
</feature>
<dbReference type="AlphaFoldDB" id="A0A8H7W9M1"/>
<name>A0A8H7W9M1_9HELO</name>
<feature type="region of interest" description="Disordered" evidence="1">
    <location>
        <begin position="1"/>
        <end position="22"/>
    </location>
</feature>
<feature type="transmembrane region" description="Helical" evidence="2">
    <location>
        <begin position="105"/>
        <end position="125"/>
    </location>
</feature>
<dbReference type="OrthoDB" id="10438884at2759"/>
<evidence type="ECO:0000256" key="1">
    <source>
        <dbReference type="SAM" id="MobiDB-lite"/>
    </source>
</evidence>
<feature type="transmembrane region" description="Helical" evidence="2">
    <location>
        <begin position="59"/>
        <end position="77"/>
    </location>
</feature>
<evidence type="ECO:0000256" key="2">
    <source>
        <dbReference type="SAM" id="Phobius"/>
    </source>
</evidence>
<keyword evidence="2" id="KW-0812">Transmembrane</keyword>
<keyword evidence="2" id="KW-1133">Transmembrane helix</keyword>
<protein>
    <submittedName>
        <fullName evidence="3">Uncharacterized protein</fullName>
    </submittedName>
</protein>
<evidence type="ECO:0000313" key="4">
    <source>
        <dbReference type="Proteomes" id="UP000664132"/>
    </source>
</evidence>
<dbReference type="Proteomes" id="UP000664132">
    <property type="component" value="Unassembled WGS sequence"/>
</dbReference>
<comment type="caution">
    <text evidence="3">The sequence shown here is derived from an EMBL/GenBank/DDBJ whole genome shotgun (WGS) entry which is preliminary data.</text>
</comment>
<feature type="transmembrane region" description="Helical" evidence="2">
    <location>
        <begin position="156"/>
        <end position="174"/>
    </location>
</feature>
<gene>
    <name evidence="3" type="ORF">IFR04_009081</name>
</gene>
<proteinExistence type="predicted"/>
<sequence length="182" mass="20810">MTTEKERHELNPASLERDVSDITPSPDLDRQLEVFNTAVRTLLQLQTYVDEIHRQEKRILVGWTCTALAQFGFLLSASDRVMQVVHTHYGRHDKSPITRNDDRHFLLGAIPLVLAILGCLVSLVFKIRRIARLLKGWEWLKTTAERERREDLIERLPGMFGTMILLTALVFGGMTEQSVGDS</sequence>
<keyword evidence="4" id="KW-1185">Reference proteome</keyword>
<reference evidence="3" key="1">
    <citation type="submission" date="2021-02" db="EMBL/GenBank/DDBJ databases">
        <title>Genome sequence Cadophora malorum strain M34.</title>
        <authorList>
            <person name="Stefanovic E."/>
            <person name="Vu D."/>
            <person name="Scully C."/>
            <person name="Dijksterhuis J."/>
            <person name="Roader J."/>
            <person name="Houbraken J."/>
        </authorList>
    </citation>
    <scope>NUCLEOTIDE SEQUENCE</scope>
    <source>
        <strain evidence="3">M34</strain>
    </source>
</reference>
<evidence type="ECO:0000313" key="3">
    <source>
        <dbReference type="EMBL" id="KAG4417793.1"/>
    </source>
</evidence>
<keyword evidence="2" id="KW-0472">Membrane</keyword>
<organism evidence="3 4">
    <name type="scientific">Cadophora malorum</name>
    <dbReference type="NCBI Taxonomy" id="108018"/>
    <lineage>
        <taxon>Eukaryota</taxon>
        <taxon>Fungi</taxon>
        <taxon>Dikarya</taxon>
        <taxon>Ascomycota</taxon>
        <taxon>Pezizomycotina</taxon>
        <taxon>Leotiomycetes</taxon>
        <taxon>Helotiales</taxon>
        <taxon>Ploettnerulaceae</taxon>
        <taxon>Cadophora</taxon>
    </lineage>
</organism>
<accession>A0A8H7W9M1</accession>
<dbReference type="EMBL" id="JAFJYH010000145">
    <property type="protein sequence ID" value="KAG4417793.1"/>
    <property type="molecule type" value="Genomic_DNA"/>
</dbReference>